<keyword evidence="4" id="KW-1185">Reference proteome</keyword>
<dbReference type="AlphaFoldDB" id="A0A9W6YNC6"/>
<keyword evidence="2" id="KW-0472">Membrane</keyword>
<protein>
    <submittedName>
        <fullName evidence="3">Unnamed protein product</fullName>
    </submittedName>
</protein>
<accession>A0A9W6YNC6</accession>
<dbReference type="EMBL" id="BSXT01018879">
    <property type="protein sequence ID" value="GMG15332.1"/>
    <property type="molecule type" value="Genomic_DNA"/>
</dbReference>
<dbReference type="Proteomes" id="UP001165121">
    <property type="component" value="Unassembled WGS sequence"/>
</dbReference>
<feature type="compositionally biased region" description="Polar residues" evidence="1">
    <location>
        <begin position="456"/>
        <end position="475"/>
    </location>
</feature>
<feature type="compositionally biased region" description="Basic and acidic residues" evidence="1">
    <location>
        <begin position="235"/>
        <end position="245"/>
    </location>
</feature>
<feature type="compositionally biased region" description="Low complexity" evidence="1">
    <location>
        <begin position="334"/>
        <end position="368"/>
    </location>
</feature>
<reference evidence="3" key="1">
    <citation type="submission" date="2023-04" db="EMBL/GenBank/DDBJ databases">
        <title>Phytophthora fragariaefolia NBRC 109709.</title>
        <authorList>
            <person name="Ichikawa N."/>
            <person name="Sato H."/>
            <person name="Tonouchi N."/>
        </authorList>
    </citation>
    <scope>NUCLEOTIDE SEQUENCE</scope>
    <source>
        <strain evidence="3">NBRC 109709</strain>
    </source>
</reference>
<feature type="compositionally biased region" description="Polar residues" evidence="1">
    <location>
        <begin position="251"/>
        <end position="265"/>
    </location>
</feature>
<proteinExistence type="predicted"/>
<feature type="compositionally biased region" description="Polar residues" evidence="1">
    <location>
        <begin position="306"/>
        <end position="333"/>
    </location>
</feature>
<sequence>MYRVLAGVALAITATKGVPQSSVVLTAHYPSSACDGAPTFATIQEARNCISSKCQVDTSSVTDCSKVKDFYTSLNTLFGTTPFIIRESYADASCKRFRSAEAFRISSGCVQNKATGMFVRSKFASDGSLTVKYFLDASCTLNHLHKTESVLKPALDGQLCGLNGLKWHITNTNHRSLLLMNAAVTEDGSTNTDVNVGAGAGEASAAAASDGEPVRAHSMTSSNSKAQSSSSNTRPSDESMSKSSDRGSASGEHTPTTDKPTTGSNSTAVTPTSTPTPDTSSSTSGSSSVASATPPPATTAPRVTTNSTDVSTSAPKVEATNVSTTADGSATPNSGSAGTSSTDTTEVPATDTSSSRSSSVPASTKASKSTTLTLVGFAAGSIAVTIAILVLVVRRLRVVQNNNQKPPEAPTSTAYADPAAAAGTRDNTDMYRVQTSPFHSHPRNERRYTKLMQKPYLQQQFSDSENDLNLQQPSERPSEPKEVSL</sequence>
<keyword evidence="2" id="KW-0812">Transmembrane</keyword>
<gene>
    <name evidence="3" type="ORF">Pfra01_002941000</name>
</gene>
<evidence type="ECO:0000313" key="4">
    <source>
        <dbReference type="Proteomes" id="UP001165121"/>
    </source>
</evidence>
<keyword evidence="2" id="KW-1133">Transmembrane helix</keyword>
<comment type="caution">
    <text evidence="3">The sequence shown here is derived from an EMBL/GenBank/DDBJ whole genome shotgun (WGS) entry which is preliminary data.</text>
</comment>
<feature type="region of interest" description="Disordered" evidence="1">
    <location>
        <begin position="203"/>
        <end position="368"/>
    </location>
</feature>
<evidence type="ECO:0000256" key="2">
    <source>
        <dbReference type="SAM" id="Phobius"/>
    </source>
</evidence>
<feature type="compositionally biased region" description="Low complexity" evidence="1">
    <location>
        <begin position="266"/>
        <end position="292"/>
    </location>
</feature>
<evidence type="ECO:0000313" key="3">
    <source>
        <dbReference type="EMBL" id="GMG15332.1"/>
    </source>
</evidence>
<feature type="region of interest" description="Disordered" evidence="1">
    <location>
        <begin position="452"/>
        <end position="485"/>
    </location>
</feature>
<name>A0A9W6YNC6_9STRA</name>
<feature type="transmembrane region" description="Helical" evidence="2">
    <location>
        <begin position="372"/>
        <end position="393"/>
    </location>
</feature>
<organism evidence="3 4">
    <name type="scientific">Phytophthora fragariaefolia</name>
    <dbReference type="NCBI Taxonomy" id="1490495"/>
    <lineage>
        <taxon>Eukaryota</taxon>
        <taxon>Sar</taxon>
        <taxon>Stramenopiles</taxon>
        <taxon>Oomycota</taxon>
        <taxon>Peronosporomycetes</taxon>
        <taxon>Peronosporales</taxon>
        <taxon>Peronosporaceae</taxon>
        <taxon>Phytophthora</taxon>
    </lineage>
</organism>
<feature type="compositionally biased region" description="Basic and acidic residues" evidence="1">
    <location>
        <begin position="476"/>
        <end position="485"/>
    </location>
</feature>
<evidence type="ECO:0000256" key="1">
    <source>
        <dbReference type="SAM" id="MobiDB-lite"/>
    </source>
</evidence>
<feature type="compositionally biased region" description="Low complexity" evidence="1">
    <location>
        <begin position="218"/>
        <end position="231"/>
    </location>
</feature>
<dbReference type="OrthoDB" id="129726at2759"/>